<organism evidence="11 12">
    <name type="scientific">Gellertiella hungarica</name>
    <dbReference type="NCBI Taxonomy" id="1572859"/>
    <lineage>
        <taxon>Bacteria</taxon>
        <taxon>Pseudomonadati</taxon>
        <taxon>Pseudomonadota</taxon>
        <taxon>Alphaproteobacteria</taxon>
        <taxon>Hyphomicrobiales</taxon>
        <taxon>Rhizobiaceae</taxon>
        <taxon>Gellertiella</taxon>
    </lineage>
</organism>
<keyword evidence="3 9" id="KW-0813">Transport</keyword>
<keyword evidence="6 9" id="KW-0067">ATP-binding</keyword>
<dbReference type="SUPFAM" id="SSF52540">
    <property type="entry name" value="P-loop containing nucleoside triphosphate hydrolases"/>
    <property type="match status" value="1"/>
</dbReference>
<evidence type="ECO:0000313" key="11">
    <source>
        <dbReference type="EMBL" id="MBB4064509.1"/>
    </source>
</evidence>
<reference evidence="11 12" key="1">
    <citation type="submission" date="2020-08" db="EMBL/GenBank/DDBJ databases">
        <title>Genomic Encyclopedia of Type Strains, Phase IV (KMG-IV): sequencing the most valuable type-strain genomes for metagenomic binning, comparative biology and taxonomic classification.</title>
        <authorList>
            <person name="Goeker M."/>
        </authorList>
    </citation>
    <scope>NUCLEOTIDE SEQUENCE [LARGE SCALE GENOMIC DNA]</scope>
    <source>
        <strain evidence="11 12">DSM 29853</strain>
    </source>
</reference>
<dbReference type="PROSITE" id="PS00211">
    <property type="entry name" value="ABC_TRANSPORTER_1"/>
    <property type="match status" value="1"/>
</dbReference>
<dbReference type="RefSeq" id="WP_183365723.1">
    <property type="nucleotide sequence ID" value="NZ_JACIEZ010000002.1"/>
</dbReference>
<evidence type="ECO:0000313" key="12">
    <source>
        <dbReference type="Proteomes" id="UP000528286"/>
    </source>
</evidence>
<evidence type="ECO:0000256" key="7">
    <source>
        <dbReference type="ARBA" id="ARBA00022967"/>
    </source>
</evidence>
<dbReference type="GO" id="GO:0043190">
    <property type="term" value="C:ATP-binding cassette (ABC) transporter complex"/>
    <property type="evidence" value="ECO:0007669"/>
    <property type="project" value="TreeGrafter"/>
</dbReference>
<dbReference type="InterPro" id="IPR017871">
    <property type="entry name" value="ABC_transporter-like_CS"/>
</dbReference>
<feature type="domain" description="ABC transporter" evidence="10">
    <location>
        <begin position="3"/>
        <end position="238"/>
    </location>
</feature>
<keyword evidence="12" id="KW-1185">Reference proteome</keyword>
<dbReference type="InterPro" id="IPR003593">
    <property type="entry name" value="AAA+_ATPase"/>
</dbReference>
<dbReference type="SMART" id="SM00382">
    <property type="entry name" value="AAA"/>
    <property type="match status" value="1"/>
</dbReference>
<evidence type="ECO:0000256" key="5">
    <source>
        <dbReference type="ARBA" id="ARBA00022741"/>
    </source>
</evidence>
<evidence type="ECO:0000256" key="8">
    <source>
        <dbReference type="ARBA" id="ARBA00023136"/>
    </source>
</evidence>
<dbReference type="GO" id="GO:0006824">
    <property type="term" value="P:cobalt ion transport"/>
    <property type="evidence" value="ECO:0007669"/>
    <property type="project" value="InterPro"/>
</dbReference>
<gene>
    <name evidence="11" type="ORF">GGR23_001686</name>
</gene>
<accession>A0A7W6NKF6</accession>
<comment type="subcellular location">
    <subcellularLocation>
        <location evidence="1 9">Cell membrane</location>
        <topology evidence="1 9">Peripheral membrane protein</topology>
    </subcellularLocation>
</comment>
<keyword evidence="5 9" id="KW-0547">Nucleotide-binding</keyword>
<protein>
    <recommendedName>
        <fullName evidence="9">ABC transporter ATP-binding protein</fullName>
    </recommendedName>
</protein>
<dbReference type="NCBIfam" id="TIGR01166">
    <property type="entry name" value="cbiO"/>
    <property type="match status" value="1"/>
</dbReference>
<proteinExistence type="inferred from homology"/>
<evidence type="ECO:0000256" key="1">
    <source>
        <dbReference type="ARBA" id="ARBA00004202"/>
    </source>
</evidence>
<dbReference type="InterPro" id="IPR003439">
    <property type="entry name" value="ABC_transporter-like_ATP-bd"/>
</dbReference>
<evidence type="ECO:0000259" key="10">
    <source>
        <dbReference type="PROSITE" id="PS50893"/>
    </source>
</evidence>
<comment type="function">
    <text evidence="9">Part of an ABC transporter complex. Responsible for energy coupling to the transport system.</text>
</comment>
<dbReference type="AlphaFoldDB" id="A0A7W6NKF6"/>
<evidence type="ECO:0000256" key="4">
    <source>
        <dbReference type="ARBA" id="ARBA00022475"/>
    </source>
</evidence>
<dbReference type="Gene3D" id="3.40.50.300">
    <property type="entry name" value="P-loop containing nucleotide triphosphate hydrolases"/>
    <property type="match status" value="1"/>
</dbReference>
<comment type="similarity">
    <text evidence="2 9">Belongs to the ABC transporter superfamily.</text>
</comment>
<dbReference type="GO" id="GO:0005524">
    <property type="term" value="F:ATP binding"/>
    <property type="evidence" value="ECO:0007669"/>
    <property type="project" value="UniProtKB-UniRule"/>
</dbReference>
<dbReference type="PROSITE" id="PS50893">
    <property type="entry name" value="ABC_TRANSPORTER_2"/>
    <property type="match status" value="1"/>
</dbReference>
<dbReference type="FunFam" id="3.40.50.300:FF:000224">
    <property type="entry name" value="Energy-coupling factor transporter ATP-binding protein EcfA"/>
    <property type="match status" value="1"/>
</dbReference>
<sequence>MILSAGDISFSYPGAGPALSGVSFSVAAGERVALLGVNGAGKSTLFQILNGSLKPAAGSLSLDGTPVSHDRRGLTRLRSAVGLVMQDPDDQLFAATVAEDVSFGPANMGLSAPAIRERVERALAAMGISDLAATPTHMLSFGQKKRAAIAGVIAMEPRILLLDEPTAGLDPRGVEELMQALAGLNRQGTAIVIATHDMDLAWSWADRAVVFSRGAIAIEGRTQAVFSDGDRLTALGLRPALVQQIGAALVETGAIDTIPRSLADLVALIRR</sequence>
<keyword evidence="7" id="KW-1278">Translocase</keyword>
<dbReference type="InterPro" id="IPR050095">
    <property type="entry name" value="ECF_ABC_transporter_ATP-bd"/>
</dbReference>
<evidence type="ECO:0000256" key="3">
    <source>
        <dbReference type="ARBA" id="ARBA00022448"/>
    </source>
</evidence>
<dbReference type="EMBL" id="JACIEZ010000002">
    <property type="protein sequence ID" value="MBB4064509.1"/>
    <property type="molecule type" value="Genomic_DNA"/>
</dbReference>
<evidence type="ECO:0000256" key="9">
    <source>
        <dbReference type="RuleBase" id="RU364103"/>
    </source>
</evidence>
<evidence type="ECO:0000256" key="6">
    <source>
        <dbReference type="ARBA" id="ARBA00022840"/>
    </source>
</evidence>
<comment type="caution">
    <text evidence="11">The sequence shown here is derived from an EMBL/GenBank/DDBJ whole genome shotgun (WGS) entry which is preliminary data.</text>
</comment>
<name>A0A7W6NKF6_9HYPH</name>
<evidence type="ECO:0000256" key="2">
    <source>
        <dbReference type="ARBA" id="ARBA00005417"/>
    </source>
</evidence>
<dbReference type="InterPro" id="IPR027417">
    <property type="entry name" value="P-loop_NTPase"/>
</dbReference>
<dbReference type="PANTHER" id="PTHR43553">
    <property type="entry name" value="HEAVY METAL TRANSPORTER"/>
    <property type="match status" value="1"/>
</dbReference>
<keyword evidence="8 9" id="KW-0472">Membrane</keyword>
<dbReference type="Pfam" id="PF00005">
    <property type="entry name" value="ABC_tran"/>
    <property type="match status" value="1"/>
</dbReference>
<dbReference type="InterPro" id="IPR015856">
    <property type="entry name" value="ABC_transpr_CbiO/EcfA_su"/>
</dbReference>
<dbReference type="CDD" id="cd03225">
    <property type="entry name" value="ABC_cobalt_CbiO_domain1"/>
    <property type="match status" value="1"/>
</dbReference>
<dbReference type="GO" id="GO:0042626">
    <property type="term" value="F:ATPase-coupled transmembrane transporter activity"/>
    <property type="evidence" value="ECO:0007669"/>
    <property type="project" value="TreeGrafter"/>
</dbReference>
<dbReference type="InterPro" id="IPR005876">
    <property type="entry name" value="Co_trans_ATP-bd"/>
</dbReference>
<keyword evidence="4 9" id="KW-1003">Cell membrane</keyword>
<dbReference type="Proteomes" id="UP000528286">
    <property type="component" value="Unassembled WGS sequence"/>
</dbReference>
<dbReference type="PANTHER" id="PTHR43553:SF24">
    <property type="entry name" value="ENERGY-COUPLING FACTOR TRANSPORTER ATP-BINDING PROTEIN ECFA1"/>
    <property type="match status" value="1"/>
</dbReference>
<dbReference type="GO" id="GO:0016887">
    <property type="term" value="F:ATP hydrolysis activity"/>
    <property type="evidence" value="ECO:0007669"/>
    <property type="project" value="InterPro"/>
</dbReference>